<proteinExistence type="predicted"/>
<gene>
    <name evidence="2" type="ORF">EDB92DRAFT_747137</name>
</gene>
<dbReference type="EMBL" id="JAKELL010000030">
    <property type="protein sequence ID" value="KAH8990486.1"/>
    <property type="molecule type" value="Genomic_DNA"/>
</dbReference>
<evidence type="ECO:0000313" key="2">
    <source>
        <dbReference type="EMBL" id="KAH8990486.1"/>
    </source>
</evidence>
<comment type="caution">
    <text evidence="2">The sequence shown here is derived from an EMBL/GenBank/DDBJ whole genome shotgun (WGS) entry which is preliminary data.</text>
</comment>
<sequence>MTTTGPPAVISQSHISTHRVSSATPTGSGSLVTKQDAMKEMIFGELKSATFTVDLTTQGGPLQANPNDVQMVSNHLRRLTCETSFDGSESTEGVPRLPFGDFKDERKSYEPLTHLLNLVVDVANTHLTHARYLNDLQFEVHDVQMGDILGSEEPLKPDILGLLHPCLPDGPKTVAVIIKVKDLSAKTVK</sequence>
<keyword evidence="3" id="KW-1185">Reference proteome</keyword>
<dbReference type="AlphaFoldDB" id="A0AAD4LFH7"/>
<reference evidence="2" key="1">
    <citation type="submission" date="2022-01" db="EMBL/GenBank/DDBJ databases">
        <title>Comparative genomics reveals a dynamic genome evolution in the ectomycorrhizal milk-cap (Lactarius) mushrooms.</title>
        <authorList>
            <consortium name="DOE Joint Genome Institute"/>
            <person name="Lebreton A."/>
            <person name="Tang N."/>
            <person name="Kuo A."/>
            <person name="LaButti K."/>
            <person name="Drula E."/>
            <person name="Barry K."/>
            <person name="Clum A."/>
            <person name="Lipzen A."/>
            <person name="Mousain D."/>
            <person name="Ng V."/>
            <person name="Wang R."/>
            <person name="Wang X."/>
            <person name="Dai Y."/>
            <person name="Henrissat B."/>
            <person name="Grigoriev I.V."/>
            <person name="Guerin-Laguette A."/>
            <person name="Yu F."/>
            <person name="Martin F.M."/>
        </authorList>
    </citation>
    <scope>NUCLEOTIDE SEQUENCE</scope>
    <source>
        <strain evidence="2">QP</strain>
    </source>
</reference>
<feature type="region of interest" description="Disordered" evidence="1">
    <location>
        <begin position="1"/>
        <end position="31"/>
    </location>
</feature>
<name>A0AAD4LFH7_9AGAM</name>
<dbReference type="Proteomes" id="UP001201163">
    <property type="component" value="Unassembled WGS sequence"/>
</dbReference>
<organism evidence="2 3">
    <name type="scientific">Lactarius akahatsu</name>
    <dbReference type="NCBI Taxonomy" id="416441"/>
    <lineage>
        <taxon>Eukaryota</taxon>
        <taxon>Fungi</taxon>
        <taxon>Dikarya</taxon>
        <taxon>Basidiomycota</taxon>
        <taxon>Agaricomycotina</taxon>
        <taxon>Agaricomycetes</taxon>
        <taxon>Russulales</taxon>
        <taxon>Russulaceae</taxon>
        <taxon>Lactarius</taxon>
    </lineage>
</organism>
<evidence type="ECO:0000313" key="3">
    <source>
        <dbReference type="Proteomes" id="UP001201163"/>
    </source>
</evidence>
<evidence type="ECO:0000256" key="1">
    <source>
        <dbReference type="SAM" id="MobiDB-lite"/>
    </source>
</evidence>
<protein>
    <submittedName>
        <fullName evidence="2">Uncharacterized protein</fullName>
    </submittedName>
</protein>
<accession>A0AAD4LFH7</accession>